<keyword evidence="2" id="KW-1185">Reference proteome</keyword>
<gene>
    <name evidence="1" type="ORF">L2E82_20647</name>
</gene>
<evidence type="ECO:0000313" key="1">
    <source>
        <dbReference type="EMBL" id="KAI3750023.1"/>
    </source>
</evidence>
<organism evidence="1 2">
    <name type="scientific">Cichorium intybus</name>
    <name type="common">Chicory</name>
    <dbReference type="NCBI Taxonomy" id="13427"/>
    <lineage>
        <taxon>Eukaryota</taxon>
        <taxon>Viridiplantae</taxon>
        <taxon>Streptophyta</taxon>
        <taxon>Embryophyta</taxon>
        <taxon>Tracheophyta</taxon>
        <taxon>Spermatophyta</taxon>
        <taxon>Magnoliopsida</taxon>
        <taxon>eudicotyledons</taxon>
        <taxon>Gunneridae</taxon>
        <taxon>Pentapetalae</taxon>
        <taxon>asterids</taxon>
        <taxon>campanulids</taxon>
        <taxon>Asterales</taxon>
        <taxon>Asteraceae</taxon>
        <taxon>Cichorioideae</taxon>
        <taxon>Cichorieae</taxon>
        <taxon>Cichoriinae</taxon>
        <taxon>Cichorium</taxon>
    </lineage>
</organism>
<protein>
    <submittedName>
        <fullName evidence="1">Uncharacterized protein</fullName>
    </submittedName>
</protein>
<proteinExistence type="predicted"/>
<dbReference type="Proteomes" id="UP001055811">
    <property type="component" value="Linkage Group LG04"/>
</dbReference>
<reference evidence="1 2" key="2">
    <citation type="journal article" date="2022" name="Mol. Ecol. Resour.">
        <title>The genomes of chicory, endive, great burdock and yacon provide insights into Asteraceae paleo-polyploidization history and plant inulin production.</title>
        <authorList>
            <person name="Fan W."/>
            <person name="Wang S."/>
            <person name="Wang H."/>
            <person name="Wang A."/>
            <person name="Jiang F."/>
            <person name="Liu H."/>
            <person name="Zhao H."/>
            <person name="Xu D."/>
            <person name="Zhang Y."/>
        </authorList>
    </citation>
    <scope>NUCLEOTIDE SEQUENCE [LARGE SCALE GENOMIC DNA]</scope>
    <source>
        <strain evidence="2">cv. Punajuju</strain>
        <tissue evidence="1">Leaves</tissue>
    </source>
</reference>
<comment type="caution">
    <text evidence="1">The sequence shown here is derived from an EMBL/GenBank/DDBJ whole genome shotgun (WGS) entry which is preliminary data.</text>
</comment>
<evidence type="ECO:0000313" key="2">
    <source>
        <dbReference type="Proteomes" id="UP001055811"/>
    </source>
</evidence>
<reference evidence="2" key="1">
    <citation type="journal article" date="2022" name="Mol. Ecol. Resour.">
        <title>The genomes of chicory, endive, great burdock and yacon provide insights into Asteraceae palaeo-polyploidization history and plant inulin production.</title>
        <authorList>
            <person name="Fan W."/>
            <person name="Wang S."/>
            <person name="Wang H."/>
            <person name="Wang A."/>
            <person name="Jiang F."/>
            <person name="Liu H."/>
            <person name="Zhao H."/>
            <person name="Xu D."/>
            <person name="Zhang Y."/>
        </authorList>
    </citation>
    <scope>NUCLEOTIDE SEQUENCE [LARGE SCALE GENOMIC DNA]</scope>
    <source>
        <strain evidence="2">cv. Punajuju</strain>
    </source>
</reference>
<accession>A0ACB9DTM6</accession>
<name>A0ACB9DTM6_CICIN</name>
<dbReference type="EMBL" id="CM042012">
    <property type="protein sequence ID" value="KAI3750023.1"/>
    <property type="molecule type" value="Genomic_DNA"/>
</dbReference>
<sequence>MKQSGFSSHGGHIKCHQKSRLSCSPCAHEIEDEGNLHMWVLKGGALNGLDWRVYTSHLHHWWIYSHGRKFYWLCYLCV</sequence>